<keyword evidence="4 7" id="KW-0799">Topoisomerase</keyword>
<feature type="active site" description="O-(5'-phospho-DNA)-tyrosine intermediate" evidence="7">
    <location>
        <position position="130"/>
    </location>
</feature>
<dbReference type="FunFam" id="1.10.268.10:FF:000001">
    <property type="entry name" value="DNA gyrase subunit A"/>
    <property type="match status" value="1"/>
</dbReference>
<dbReference type="GO" id="GO:0005737">
    <property type="term" value="C:cytoplasm"/>
    <property type="evidence" value="ECO:0007669"/>
    <property type="project" value="TreeGrafter"/>
</dbReference>
<evidence type="ECO:0000256" key="5">
    <source>
        <dbReference type="ARBA" id="ARBA00023125"/>
    </source>
</evidence>
<proteinExistence type="inferred from homology"/>
<dbReference type="EC" id="5.6.2.2" evidence="3"/>
<dbReference type="SUPFAM" id="SSF56719">
    <property type="entry name" value="Type II DNA topoisomerase"/>
    <property type="match status" value="1"/>
</dbReference>
<dbReference type="InterPro" id="IPR050220">
    <property type="entry name" value="Type_II_DNA_Topoisomerases"/>
</dbReference>
<dbReference type="NCBIfam" id="NF004044">
    <property type="entry name" value="PRK05561.1"/>
    <property type="match status" value="1"/>
</dbReference>
<evidence type="ECO:0000313" key="11">
    <source>
        <dbReference type="Proteomes" id="UP000234545"/>
    </source>
</evidence>
<dbReference type="RefSeq" id="WP_101627228.1">
    <property type="nucleotide sequence ID" value="NZ_PKKJ01000001.1"/>
</dbReference>
<sequence>MAKKDLVEPLPAADEDISEINVSEEMRTSFLEYAVSVIYARALPDARDGLKPVQRRILFQMDQMGLRPDKGHVKSQRVVGEVMGKLHPHGDSAIYEALVRLAQPFNLRLPLVDGHGNFGSLDDGPAAARYTEARMAPSALDLVTGLDEDTVEFVPNYDNQFMQPEVLPAAFPQLLVNGASGIAVGMATNIAPHNLAETIAASIHLIEHPDATVADLMRFVPGPDLPEGGVIVGLDGIKDAYETGRGAFKTRAKVGVERVSARKMGLIVTELPYMVGPEKVIEKIKENVNAGRLKGISSVQNLTDRIHGLRLVIEIKNGFNPEAVLQQLYKRTPLEDSFSINAVALVNGQPRTLGLKDMLSVFVDHRLDVTTRRTKFRLGKAQDRLHLVEGLLIAVLDIDDVIAIIRSSFDVETARERLKIAFDLTDIQANYILELRLRRLTKFSRIELENERDELQATIAHLEEILSDPMMLRGLVISELRDVAQRLGTPRRTLLLSSAGAESGNEAIRGAALAATLPATSKSGKGMDLQIPDDPCVVVLSSNGGLARVEGSDPLEPGPRASHDGWIAQLSSTARSQIAVVTADGVAHRMEVVDLPALPRFDTGLSLAAATPASLLLHTDSPAIGLLDPASDQVYAMGTAHGTVKRLKPDVLARDEWEVIALDDGDRLVGFGPCADDYDLVFISTDAQLLRTPASKVRPQGRTAGGMAGMKLNDGAHALGFWALPVSSDSFVVTVAAAEGALPGTGQTTAKVTPLELYPVKGRGGQGVRAQRFLRGEDRIDLAWVGDRQPRGASADGSPVDLPDVDERRDGSGTPVVLPITLIG</sequence>
<dbReference type="Proteomes" id="UP000234545">
    <property type="component" value="Unassembled WGS sequence"/>
</dbReference>
<feature type="domain" description="Topo IIA-type catalytic" evidence="9">
    <location>
        <begin position="43"/>
        <end position="508"/>
    </location>
</feature>
<dbReference type="InterPro" id="IPR002205">
    <property type="entry name" value="Topo_IIA_dom_A"/>
</dbReference>
<evidence type="ECO:0000256" key="6">
    <source>
        <dbReference type="ARBA" id="ARBA00023235"/>
    </source>
</evidence>
<dbReference type="InterPro" id="IPR013760">
    <property type="entry name" value="Topo_IIA-like_dom_sf"/>
</dbReference>
<dbReference type="GO" id="GO:0005524">
    <property type="term" value="F:ATP binding"/>
    <property type="evidence" value="ECO:0007669"/>
    <property type="project" value="InterPro"/>
</dbReference>
<dbReference type="SUPFAM" id="SSF101904">
    <property type="entry name" value="GyrA/ParC C-terminal domain-like"/>
    <property type="match status" value="1"/>
</dbReference>
<dbReference type="Gene3D" id="3.30.1360.40">
    <property type="match status" value="1"/>
</dbReference>
<dbReference type="GO" id="GO:0009330">
    <property type="term" value="C:DNA topoisomerase type II (double strand cut, ATP-hydrolyzing) complex"/>
    <property type="evidence" value="ECO:0007669"/>
    <property type="project" value="TreeGrafter"/>
</dbReference>
<dbReference type="Pfam" id="PF03989">
    <property type="entry name" value="DNA_gyraseA_C"/>
    <property type="match status" value="2"/>
</dbReference>
<dbReference type="FunFam" id="3.30.1360.40:FF:000002">
    <property type="entry name" value="DNA gyrase subunit A"/>
    <property type="match status" value="1"/>
</dbReference>
<comment type="catalytic activity">
    <reaction evidence="1 7">
        <text>ATP-dependent breakage, passage and rejoining of double-stranded DNA.</text>
        <dbReference type="EC" id="5.6.2.2"/>
    </reaction>
</comment>
<gene>
    <name evidence="10" type="ORF">CYJ25_00135</name>
</gene>
<accession>A0A2I1I6I6</accession>
<dbReference type="CDD" id="cd00187">
    <property type="entry name" value="TOP4c"/>
    <property type="match status" value="1"/>
</dbReference>
<dbReference type="InterPro" id="IPR013757">
    <property type="entry name" value="Topo_IIA_A_a_sf"/>
</dbReference>
<evidence type="ECO:0000256" key="8">
    <source>
        <dbReference type="SAM" id="MobiDB-lite"/>
    </source>
</evidence>
<evidence type="ECO:0000259" key="9">
    <source>
        <dbReference type="PROSITE" id="PS52040"/>
    </source>
</evidence>
<evidence type="ECO:0000256" key="7">
    <source>
        <dbReference type="PROSITE-ProRule" id="PRU01384"/>
    </source>
</evidence>
<dbReference type="AlphaFoldDB" id="A0A2I1I6I6"/>
<dbReference type="Pfam" id="PF00521">
    <property type="entry name" value="DNA_topoisoIV"/>
    <property type="match status" value="1"/>
</dbReference>
<reference evidence="10 11" key="1">
    <citation type="submission" date="2017-12" db="EMBL/GenBank/DDBJ databases">
        <title>Phylogenetic diversity of female urinary microbiome.</title>
        <authorList>
            <person name="Thomas-White K."/>
            <person name="Wolfe A.J."/>
        </authorList>
    </citation>
    <scope>NUCLEOTIDE SEQUENCE [LARGE SCALE GENOMIC DNA]</scope>
    <source>
        <strain evidence="10 11">UMB0250</strain>
    </source>
</reference>
<dbReference type="PANTHER" id="PTHR43493:SF5">
    <property type="entry name" value="DNA GYRASE SUBUNIT A, CHLOROPLASTIC_MITOCHONDRIAL"/>
    <property type="match status" value="1"/>
</dbReference>
<dbReference type="SMART" id="SM00434">
    <property type="entry name" value="TOP4c"/>
    <property type="match status" value="1"/>
</dbReference>
<dbReference type="EMBL" id="PKKJ01000001">
    <property type="protein sequence ID" value="PKY66701.1"/>
    <property type="molecule type" value="Genomic_DNA"/>
</dbReference>
<evidence type="ECO:0000256" key="1">
    <source>
        <dbReference type="ARBA" id="ARBA00000185"/>
    </source>
</evidence>
<keyword evidence="5 7" id="KW-0238">DNA-binding</keyword>
<dbReference type="Gene3D" id="1.10.268.10">
    <property type="entry name" value="Topoisomerase, domain 3"/>
    <property type="match status" value="1"/>
</dbReference>
<dbReference type="GO" id="GO:0003677">
    <property type="term" value="F:DNA binding"/>
    <property type="evidence" value="ECO:0007669"/>
    <property type="project" value="UniProtKB-UniRule"/>
</dbReference>
<dbReference type="InterPro" id="IPR013758">
    <property type="entry name" value="Topo_IIA_A/C_ab"/>
</dbReference>
<dbReference type="InterPro" id="IPR035516">
    <property type="entry name" value="Gyrase/topoIV_suA_C"/>
</dbReference>
<comment type="similarity">
    <text evidence="2">Belongs to the type II topoisomerase GyrA/ParC subunit family.</text>
</comment>
<dbReference type="InterPro" id="IPR006691">
    <property type="entry name" value="GyrA/parC_rep"/>
</dbReference>
<comment type="caution">
    <text evidence="10">The sequence shown here is derived from an EMBL/GenBank/DDBJ whole genome shotgun (WGS) entry which is preliminary data.</text>
</comment>
<dbReference type="PROSITE" id="PS52040">
    <property type="entry name" value="TOPO_IIA"/>
    <property type="match status" value="1"/>
</dbReference>
<name>A0A2I1I6I6_9ACTO</name>
<feature type="region of interest" description="Disordered" evidence="8">
    <location>
        <begin position="786"/>
        <end position="813"/>
    </location>
</feature>
<keyword evidence="6 7" id="KW-0413">Isomerase</keyword>
<evidence type="ECO:0000256" key="2">
    <source>
        <dbReference type="ARBA" id="ARBA00008263"/>
    </source>
</evidence>
<evidence type="ECO:0000256" key="3">
    <source>
        <dbReference type="ARBA" id="ARBA00012895"/>
    </source>
</evidence>
<dbReference type="OrthoDB" id="9806486at2"/>
<organism evidence="10 11">
    <name type="scientific">Schaalia turicensis</name>
    <dbReference type="NCBI Taxonomy" id="131111"/>
    <lineage>
        <taxon>Bacteria</taxon>
        <taxon>Bacillati</taxon>
        <taxon>Actinomycetota</taxon>
        <taxon>Actinomycetes</taxon>
        <taxon>Actinomycetales</taxon>
        <taxon>Actinomycetaceae</taxon>
        <taxon>Schaalia</taxon>
    </lineage>
</organism>
<dbReference type="GO" id="GO:0006265">
    <property type="term" value="P:DNA topological change"/>
    <property type="evidence" value="ECO:0007669"/>
    <property type="project" value="UniProtKB-UniRule"/>
</dbReference>
<dbReference type="Gene3D" id="3.90.199.10">
    <property type="entry name" value="Topoisomerase II, domain 5"/>
    <property type="match status" value="1"/>
</dbReference>
<evidence type="ECO:0000256" key="4">
    <source>
        <dbReference type="ARBA" id="ARBA00023029"/>
    </source>
</evidence>
<dbReference type="PANTHER" id="PTHR43493">
    <property type="entry name" value="DNA GYRASE/TOPOISOMERASE SUBUNIT A"/>
    <property type="match status" value="1"/>
</dbReference>
<dbReference type="Gene3D" id="2.120.10.90">
    <property type="entry name" value="DNA gyrase/topoisomerase IV, subunit A, C-terminal"/>
    <property type="match status" value="1"/>
</dbReference>
<dbReference type="GO" id="GO:0034335">
    <property type="term" value="F:DNA negative supercoiling activity"/>
    <property type="evidence" value="ECO:0007669"/>
    <property type="project" value="UniProtKB-ARBA"/>
</dbReference>
<evidence type="ECO:0000313" key="10">
    <source>
        <dbReference type="EMBL" id="PKY66701.1"/>
    </source>
</evidence>
<protein>
    <recommendedName>
        <fullName evidence="3">DNA topoisomerase (ATP-hydrolyzing)</fullName>
        <ecNumber evidence="3">5.6.2.2</ecNumber>
    </recommendedName>
</protein>